<evidence type="ECO:0000313" key="4">
    <source>
        <dbReference type="EMBL" id="RXT53939.1"/>
    </source>
</evidence>
<dbReference type="InterPro" id="IPR015421">
    <property type="entry name" value="PyrdxlP-dep_Trfase_major"/>
</dbReference>
<name>A0A4V1P8A5_9BRAD</name>
<dbReference type="GO" id="GO:0008483">
    <property type="term" value="F:transaminase activity"/>
    <property type="evidence" value="ECO:0007669"/>
    <property type="project" value="InterPro"/>
</dbReference>
<dbReference type="AlphaFoldDB" id="A0A4V1P8A5"/>
<dbReference type="GO" id="GO:0030170">
    <property type="term" value="F:pyridoxal phosphate binding"/>
    <property type="evidence" value="ECO:0007669"/>
    <property type="project" value="InterPro"/>
</dbReference>
<dbReference type="InterPro" id="IPR015424">
    <property type="entry name" value="PyrdxlP-dep_Trfase"/>
</dbReference>
<comment type="caution">
    <text evidence="4">The sequence shown here is derived from an EMBL/GenBank/DDBJ whole genome shotgun (WGS) entry which is preliminary data.</text>
</comment>
<dbReference type="Pfam" id="PF00202">
    <property type="entry name" value="Aminotran_3"/>
    <property type="match status" value="1"/>
</dbReference>
<keyword evidence="2 3" id="KW-0663">Pyridoxal phosphate</keyword>
<evidence type="ECO:0000256" key="2">
    <source>
        <dbReference type="ARBA" id="ARBA00022898"/>
    </source>
</evidence>
<dbReference type="PANTHER" id="PTHR43713">
    <property type="entry name" value="GLUTAMATE-1-SEMIALDEHYDE 2,1-AMINOMUTASE"/>
    <property type="match status" value="1"/>
</dbReference>
<dbReference type="InterPro" id="IPR015422">
    <property type="entry name" value="PyrdxlP-dep_Trfase_small"/>
</dbReference>
<comment type="similarity">
    <text evidence="3">Belongs to the class-III pyridoxal-phosphate-dependent aminotransferase family.</text>
</comment>
<dbReference type="InterPro" id="IPR005814">
    <property type="entry name" value="Aminotrans_3"/>
</dbReference>
<dbReference type="SUPFAM" id="SSF53383">
    <property type="entry name" value="PLP-dependent transferases"/>
    <property type="match status" value="1"/>
</dbReference>
<dbReference type="EMBL" id="MZXW01000004">
    <property type="protein sequence ID" value="RXT53939.1"/>
    <property type="molecule type" value="Genomic_DNA"/>
</dbReference>
<dbReference type="Proteomes" id="UP000290819">
    <property type="component" value="Unassembled WGS sequence"/>
</dbReference>
<protein>
    <submittedName>
        <fullName evidence="4">Glutamate-1-semialdehyde 2,1-aminomutase</fullName>
    </submittedName>
</protein>
<accession>A0A4V1P8A5</accession>
<keyword evidence="5" id="KW-1185">Reference proteome</keyword>
<reference evidence="4 5" key="1">
    <citation type="submission" date="2017-03" db="EMBL/GenBank/DDBJ databases">
        <authorList>
            <person name="Safronova V.I."/>
            <person name="Sazanova A.L."/>
            <person name="Chirak E.R."/>
        </authorList>
    </citation>
    <scope>NUCLEOTIDE SEQUENCE [LARGE SCALE GENOMIC DNA]</scope>
    <source>
        <strain evidence="4 5">Opo-243</strain>
    </source>
</reference>
<dbReference type="PANTHER" id="PTHR43713:SF3">
    <property type="entry name" value="GLUTAMATE-1-SEMIALDEHYDE 2,1-AMINOMUTASE 1, CHLOROPLASTIC-RELATED"/>
    <property type="match status" value="1"/>
</dbReference>
<evidence type="ECO:0000313" key="5">
    <source>
        <dbReference type="Proteomes" id="UP000290819"/>
    </source>
</evidence>
<organism evidence="4 5">
    <name type="scientific">Bradyrhizobium betae</name>
    <dbReference type="NCBI Taxonomy" id="244734"/>
    <lineage>
        <taxon>Bacteria</taxon>
        <taxon>Pseudomonadati</taxon>
        <taxon>Pseudomonadota</taxon>
        <taxon>Alphaproteobacteria</taxon>
        <taxon>Hyphomicrobiales</taxon>
        <taxon>Nitrobacteraceae</taxon>
        <taxon>Bradyrhizobium</taxon>
    </lineage>
</organism>
<dbReference type="OrthoDB" id="9801052at2"/>
<comment type="cofactor">
    <cofactor evidence="1">
        <name>pyridoxal 5'-phosphate</name>
        <dbReference type="ChEBI" id="CHEBI:597326"/>
    </cofactor>
</comment>
<dbReference type="Gene3D" id="3.90.1150.10">
    <property type="entry name" value="Aspartate Aminotransferase, domain 1"/>
    <property type="match status" value="1"/>
</dbReference>
<proteinExistence type="inferred from homology"/>
<sequence length="423" mass="45884">MAPHATPGSLAPDEALRARARKVIPGGMWGHMNVARLPPGYPQFFRSARGCRLWDVQGTEYIDLMCGYGPMVLGYGDPDVEAAAAEQRGRGDLMTGPAACQVELAELVVETIPHADWVLFAKNGSDAMTACVTIARAGTQRRKVLVARGSYHGAAPWCTPSLAGVTAEDRAHILHYDYNDIASLERAADEAGRDLAAVLVTAFRHDVKRPQEAPTPAFAQAMRRICDAAGAALVLDDVRAGFRLHIGGSWEPYGVRPDLCGWSKAIANGHPLAAVTGNDRFREAAQQVYVTGSFWCSAVPMAAAIATIKKLRATGAIATMEAMGRRLREGLEQQARAHDLPLRQTGPVQMPLIMFDDDQDFTLGHRFVLEALQRGVYMHPWHNMFLSAAHQVADIDRVLEATDGALRQVAASVDRRHPAKAAQ</sequence>
<evidence type="ECO:0000256" key="3">
    <source>
        <dbReference type="RuleBase" id="RU003560"/>
    </source>
</evidence>
<dbReference type="Gene3D" id="3.40.640.10">
    <property type="entry name" value="Type I PLP-dependent aspartate aminotransferase-like (Major domain)"/>
    <property type="match status" value="1"/>
</dbReference>
<gene>
    <name evidence="4" type="ORF">B5V03_00245</name>
</gene>
<evidence type="ECO:0000256" key="1">
    <source>
        <dbReference type="ARBA" id="ARBA00001933"/>
    </source>
</evidence>
<dbReference type="RefSeq" id="WP_129267284.1">
    <property type="nucleotide sequence ID" value="NZ_MZXW01000004.1"/>
</dbReference>